<dbReference type="Proteomes" id="UP001519363">
    <property type="component" value="Unassembled WGS sequence"/>
</dbReference>
<name>A0ABS5AQK6_9PSEU</name>
<gene>
    <name evidence="1" type="ORF">JOF53_007725</name>
</gene>
<dbReference type="EMBL" id="JAGIOO010000001">
    <property type="protein sequence ID" value="MBP2478853.1"/>
    <property type="molecule type" value="Genomic_DNA"/>
</dbReference>
<protein>
    <submittedName>
        <fullName evidence="1">Vacuolar-type H+-ATPase subunit E/Vma4</fullName>
    </submittedName>
</protein>
<evidence type="ECO:0000313" key="1">
    <source>
        <dbReference type="EMBL" id="MBP2478853.1"/>
    </source>
</evidence>
<keyword evidence="2" id="KW-1185">Reference proteome</keyword>
<dbReference type="Gene3D" id="1.20.5.2950">
    <property type="match status" value="1"/>
</dbReference>
<organism evidence="1 2">
    <name type="scientific">Crossiella equi</name>
    <dbReference type="NCBI Taxonomy" id="130796"/>
    <lineage>
        <taxon>Bacteria</taxon>
        <taxon>Bacillati</taxon>
        <taxon>Actinomycetota</taxon>
        <taxon>Actinomycetes</taxon>
        <taxon>Pseudonocardiales</taxon>
        <taxon>Pseudonocardiaceae</taxon>
        <taxon>Crossiella</taxon>
    </lineage>
</organism>
<reference evidence="1 2" key="1">
    <citation type="submission" date="2021-03" db="EMBL/GenBank/DDBJ databases">
        <title>Sequencing the genomes of 1000 actinobacteria strains.</title>
        <authorList>
            <person name="Klenk H.-P."/>
        </authorList>
    </citation>
    <scope>NUCLEOTIDE SEQUENCE [LARGE SCALE GENOMIC DNA]</scope>
    <source>
        <strain evidence="1 2">DSM 44580</strain>
    </source>
</reference>
<dbReference type="RefSeq" id="WP_086782856.1">
    <property type="nucleotide sequence ID" value="NZ_JAGIOO010000001.1"/>
</dbReference>
<proteinExistence type="predicted"/>
<accession>A0ABS5AQK6</accession>
<sequence>MGLRDFLERFRPAGVPGAPGVPVDRAADRERELASVFDLLAGSEREAAGIRQRAAAEGRCVRAEARRRADALVAEAGHKAESVRAEAAARARADAAREEEDARRAAAEAAERVRLRGQERLPAYVARAVQRARDTLDRLGERTAGP</sequence>
<evidence type="ECO:0000313" key="2">
    <source>
        <dbReference type="Proteomes" id="UP001519363"/>
    </source>
</evidence>
<comment type="caution">
    <text evidence="1">The sequence shown here is derived from an EMBL/GenBank/DDBJ whole genome shotgun (WGS) entry which is preliminary data.</text>
</comment>